<sequence>MVVARGTIRGMTLWIVLFAATWVVYVVLAVLSGRGSGREAGEVLVAVVGASSAFFVRSAIQGTSVVGALRGATLVSLLMVVITGGRPALVFDPPGMKARTYRRLSREDREAVDRRGRASCLSQLALMVCIIGGVTAYVVAGWTFLD</sequence>
<comment type="caution">
    <text evidence="2">The sequence shown here is derived from an EMBL/GenBank/DDBJ whole genome shotgun (WGS) entry which is preliminary data.</text>
</comment>
<name>A0ABN2BZJ1_9ACTN</name>
<keyword evidence="1" id="KW-0812">Transmembrane</keyword>
<feature type="transmembrane region" description="Helical" evidence="1">
    <location>
        <begin position="72"/>
        <end position="91"/>
    </location>
</feature>
<dbReference type="EMBL" id="BAAANC010000003">
    <property type="protein sequence ID" value="GAA1549692.1"/>
    <property type="molecule type" value="Genomic_DNA"/>
</dbReference>
<feature type="transmembrane region" description="Helical" evidence="1">
    <location>
        <begin position="43"/>
        <end position="60"/>
    </location>
</feature>
<dbReference type="Proteomes" id="UP001500363">
    <property type="component" value="Unassembled WGS sequence"/>
</dbReference>
<proteinExistence type="predicted"/>
<protein>
    <submittedName>
        <fullName evidence="2">Uncharacterized protein</fullName>
    </submittedName>
</protein>
<evidence type="ECO:0000313" key="3">
    <source>
        <dbReference type="Proteomes" id="UP001500363"/>
    </source>
</evidence>
<keyword evidence="1" id="KW-1133">Transmembrane helix</keyword>
<evidence type="ECO:0000256" key="1">
    <source>
        <dbReference type="SAM" id="Phobius"/>
    </source>
</evidence>
<reference evidence="2 3" key="1">
    <citation type="journal article" date="2019" name="Int. J. Syst. Evol. Microbiol.">
        <title>The Global Catalogue of Microorganisms (GCM) 10K type strain sequencing project: providing services to taxonomists for standard genome sequencing and annotation.</title>
        <authorList>
            <consortium name="The Broad Institute Genomics Platform"/>
            <consortium name="The Broad Institute Genome Sequencing Center for Infectious Disease"/>
            <person name="Wu L."/>
            <person name="Ma J."/>
        </authorList>
    </citation>
    <scope>NUCLEOTIDE SEQUENCE [LARGE SCALE GENOMIC DNA]</scope>
    <source>
        <strain evidence="2 3">JCM 14303</strain>
    </source>
</reference>
<keyword evidence="1" id="KW-0472">Membrane</keyword>
<feature type="transmembrane region" description="Helical" evidence="1">
    <location>
        <begin position="12"/>
        <end position="31"/>
    </location>
</feature>
<gene>
    <name evidence="2" type="ORF">GCM10009741_62340</name>
</gene>
<evidence type="ECO:0000313" key="2">
    <source>
        <dbReference type="EMBL" id="GAA1549692.1"/>
    </source>
</evidence>
<organism evidence="2 3">
    <name type="scientific">Kribbella lupini</name>
    <dbReference type="NCBI Taxonomy" id="291602"/>
    <lineage>
        <taxon>Bacteria</taxon>
        <taxon>Bacillati</taxon>
        <taxon>Actinomycetota</taxon>
        <taxon>Actinomycetes</taxon>
        <taxon>Propionibacteriales</taxon>
        <taxon>Kribbellaceae</taxon>
        <taxon>Kribbella</taxon>
    </lineage>
</organism>
<accession>A0ABN2BZJ1</accession>
<feature type="transmembrane region" description="Helical" evidence="1">
    <location>
        <begin position="124"/>
        <end position="145"/>
    </location>
</feature>
<keyword evidence="3" id="KW-1185">Reference proteome</keyword>